<feature type="compositionally biased region" description="Acidic residues" evidence="1">
    <location>
        <begin position="118"/>
        <end position="128"/>
    </location>
</feature>
<dbReference type="GeneID" id="19204159"/>
<feature type="region of interest" description="Disordered" evidence="1">
    <location>
        <begin position="83"/>
        <end position="178"/>
    </location>
</feature>
<reference evidence="3" key="1">
    <citation type="journal article" date="2012" name="Science">
        <title>The Paleozoic origin of enzymatic lignin decomposition reconstructed from 31 fungal genomes.</title>
        <authorList>
            <person name="Floudas D."/>
            <person name="Binder M."/>
            <person name="Riley R."/>
            <person name="Barry K."/>
            <person name="Blanchette R.A."/>
            <person name="Henrissat B."/>
            <person name="Martinez A.T."/>
            <person name="Otillar R."/>
            <person name="Spatafora J.W."/>
            <person name="Yadav J.S."/>
            <person name="Aerts A."/>
            <person name="Benoit I."/>
            <person name="Boyd A."/>
            <person name="Carlson A."/>
            <person name="Copeland A."/>
            <person name="Coutinho P.M."/>
            <person name="de Vries R.P."/>
            <person name="Ferreira P."/>
            <person name="Findley K."/>
            <person name="Foster B."/>
            <person name="Gaskell J."/>
            <person name="Glotzer D."/>
            <person name="Gorecki P."/>
            <person name="Heitman J."/>
            <person name="Hesse C."/>
            <person name="Hori C."/>
            <person name="Igarashi K."/>
            <person name="Jurgens J.A."/>
            <person name="Kallen N."/>
            <person name="Kersten P."/>
            <person name="Kohler A."/>
            <person name="Kuees U."/>
            <person name="Kumar T.K.A."/>
            <person name="Kuo A."/>
            <person name="LaButti K."/>
            <person name="Larrondo L.F."/>
            <person name="Lindquist E."/>
            <person name="Ling A."/>
            <person name="Lombard V."/>
            <person name="Lucas S."/>
            <person name="Lundell T."/>
            <person name="Martin R."/>
            <person name="McLaughlin D.J."/>
            <person name="Morgenstern I."/>
            <person name="Morin E."/>
            <person name="Murat C."/>
            <person name="Nagy L.G."/>
            <person name="Nolan M."/>
            <person name="Ohm R.A."/>
            <person name="Patyshakuliyeva A."/>
            <person name="Rokas A."/>
            <person name="Ruiz-Duenas F.J."/>
            <person name="Sabat G."/>
            <person name="Salamov A."/>
            <person name="Samejima M."/>
            <person name="Schmutz J."/>
            <person name="Slot J.C."/>
            <person name="St John F."/>
            <person name="Stenlid J."/>
            <person name="Sun H."/>
            <person name="Sun S."/>
            <person name="Syed K."/>
            <person name="Tsang A."/>
            <person name="Wiebenga A."/>
            <person name="Young D."/>
            <person name="Pisabarro A."/>
            <person name="Eastwood D.C."/>
            <person name="Martin F."/>
            <person name="Cullen D."/>
            <person name="Grigoriev I.V."/>
            <person name="Hibbett D.S."/>
        </authorList>
    </citation>
    <scope>NUCLEOTIDE SEQUENCE [LARGE SCALE GENOMIC DNA]</scope>
    <source>
        <strain evidence="3">RWD-64-598 SS2</strain>
    </source>
</reference>
<gene>
    <name evidence="2" type="ORF">CONPUDRAFT_159695</name>
</gene>
<dbReference type="Proteomes" id="UP000053558">
    <property type="component" value="Unassembled WGS sequence"/>
</dbReference>
<evidence type="ECO:0000313" key="2">
    <source>
        <dbReference type="EMBL" id="EIW74924.1"/>
    </source>
</evidence>
<feature type="compositionally biased region" description="Low complexity" evidence="1">
    <location>
        <begin position="164"/>
        <end position="174"/>
    </location>
</feature>
<dbReference type="RefSeq" id="XP_007774981.1">
    <property type="nucleotide sequence ID" value="XM_007776791.1"/>
</dbReference>
<keyword evidence="3" id="KW-1185">Reference proteome</keyword>
<comment type="caution">
    <text evidence="2">The sequence shown here is derived from an EMBL/GenBank/DDBJ whole genome shotgun (WGS) entry which is preliminary data.</text>
</comment>
<sequence length="191" mass="21677">MDSPRYVKMPNVTKWGERPVGVDPRDWPSDDPDEETWLEYDKRTGHVSGSHSESEEPIEIYMKKHQSRFDDEKARRRRLGLPLERFGQPWDGRPVTQAEARFTHTEYQAQLDAAADITETEYSDDSDTSESGVNLSSHNEGDGTKETDTGNEADDEKEEDNSESESASQGSMSQLPTQVRGFISILENHIL</sequence>
<dbReference type="AlphaFoldDB" id="A0A5M3M7T9"/>
<protein>
    <submittedName>
        <fullName evidence="2">Uncharacterized protein</fullName>
    </submittedName>
</protein>
<proteinExistence type="predicted"/>
<dbReference type="EMBL" id="JH711590">
    <property type="protein sequence ID" value="EIW74924.1"/>
    <property type="molecule type" value="Genomic_DNA"/>
</dbReference>
<feature type="compositionally biased region" description="Basic and acidic residues" evidence="1">
    <location>
        <begin position="139"/>
        <end position="148"/>
    </location>
</feature>
<feature type="compositionally biased region" description="Acidic residues" evidence="1">
    <location>
        <begin position="149"/>
        <end position="163"/>
    </location>
</feature>
<accession>A0A5M3M7T9</accession>
<organism evidence="2 3">
    <name type="scientific">Coniophora puteana (strain RWD-64-598)</name>
    <name type="common">Brown rot fungus</name>
    <dbReference type="NCBI Taxonomy" id="741705"/>
    <lineage>
        <taxon>Eukaryota</taxon>
        <taxon>Fungi</taxon>
        <taxon>Dikarya</taxon>
        <taxon>Basidiomycota</taxon>
        <taxon>Agaricomycotina</taxon>
        <taxon>Agaricomycetes</taxon>
        <taxon>Agaricomycetidae</taxon>
        <taxon>Boletales</taxon>
        <taxon>Coniophorineae</taxon>
        <taxon>Coniophoraceae</taxon>
        <taxon>Coniophora</taxon>
    </lineage>
</organism>
<evidence type="ECO:0000256" key="1">
    <source>
        <dbReference type="SAM" id="MobiDB-lite"/>
    </source>
</evidence>
<evidence type="ECO:0000313" key="3">
    <source>
        <dbReference type="Proteomes" id="UP000053558"/>
    </source>
</evidence>
<dbReference type="KEGG" id="cput:CONPUDRAFT_159695"/>
<name>A0A5M3M7T9_CONPW</name>